<dbReference type="AlphaFoldDB" id="A0A8B0SL90"/>
<accession>A0A8B0SL90</accession>
<keyword evidence="4" id="KW-1185">Reference proteome</keyword>
<name>A0A8B0SL90_9GAMM</name>
<reference evidence="3" key="2">
    <citation type="submission" date="2021-04" db="EMBL/GenBank/DDBJ databases">
        <title>Complete Genome and methylome analysis of Thiothrix fructosivorans ATCC 49748.</title>
        <authorList>
            <person name="Fomenkov A."/>
            <person name="Sun L."/>
            <person name="Vincze T."/>
            <person name="Grabovich M.Y."/>
            <person name="Roberts R.J."/>
        </authorList>
    </citation>
    <scope>NUCLEOTIDE SEQUENCE</scope>
    <source>
        <strain evidence="3">ATCC 49748</strain>
    </source>
</reference>
<keyword evidence="1" id="KW-0732">Signal</keyword>
<gene>
    <name evidence="3" type="ORF">J1836_018305</name>
    <name evidence="2" type="ORF">J1836_02760</name>
</gene>
<dbReference type="Proteomes" id="UP000664466">
    <property type="component" value="Unassembled WGS sequence"/>
</dbReference>
<keyword evidence="2" id="KW-0614">Plasmid</keyword>
<dbReference type="EMBL" id="CP072748">
    <property type="protein sequence ID" value="QTX10497.1"/>
    <property type="molecule type" value="Genomic_DNA"/>
</dbReference>
<dbReference type="PROSITE" id="PS51257">
    <property type="entry name" value="PROKAR_LIPOPROTEIN"/>
    <property type="match status" value="1"/>
</dbReference>
<feature type="chain" id="PRO_5032600019" evidence="1">
    <location>
        <begin position="23"/>
        <end position="105"/>
    </location>
</feature>
<evidence type="ECO:0000256" key="1">
    <source>
        <dbReference type="SAM" id="SignalP"/>
    </source>
</evidence>
<evidence type="ECO:0000313" key="2">
    <source>
        <dbReference type="EMBL" id="MBO0611850.1"/>
    </source>
</evidence>
<geneLocation type="plasmid" evidence="2">
    <name>pTfr446</name>
</geneLocation>
<sequence>MKQDMRHVFWCSLALAVSVSLSGCSLLPDAVSDTISNLNPFQQQTEVPSEAAPTKEVVPPPAASIRVQAKPPAPPKGVAGLEVNVGNNKQCTTFCAIPMRKPAAK</sequence>
<protein>
    <submittedName>
        <fullName evidence="3">Uncharacterized protein</fullName>
    </submittedName>
</protein>
<proteinExistence type="predicted"/>
<dbReference type="EMBL" id="JAFMPM010000005">
    <property type="protein sequence ID" value="MBO0611850.1"/>
    <property type="molecule type" value="Genomic_DNA"/>
</dbReference>
<evidence type="ECO:0000313" key="4">
    <source>
        <dbReference type="Proteomes" id="UP000664466"/>
    </source>
</evidence>
<dbReference type="RefSeq" id="WP_207249359.1">
    <property type="nucleotide sequence ID" value="NZ_JAFMPM010000005.1"/>
</dbReference>
<evidence type="ECO:0000313" key="3">
    <source>
        <dbReference type="EMBL" id="QTX10497.1"/>
    </source>
</evidence>
<feature type="signal peptide" evidence="1">
    <location>
        <begin position="1"/>
        <end position="22"/>
    </location>
</feature>
<reference evidence="2 4" key="1">
    <citation type="submission" date="2021-03" db="EMBL/GenBank/DDBJ databases">
        <title>Draft genome and methylome analysis of Thiotrix fructosivoruns ATCC 49748.</title>
        <authorList>
            <person name="Fomenkov A."/>
            <person name="Grabovich M.Y."/>
            <person name="Roberts R.J."/>
        </authorList>
    </citation>
    <scope>NUCLEOTIDE SEQUENCE [LARGE SCALE GENOMIC DNA]</scope>
    <source>
        <strain evidence="2 4">ATCC 49748</strain>
        <plasmid evidence="2">pTfr446</plasmid>
    </source>
</reference>
<organism evidence="3">
    <name type="scientific">Thiothrix fructosivorans</name>
    <dbReference type="NCBI Taxonomy" id="111770"/>
    <lineage>
        <taxon>Bacteria</taxon>
        <taxon>Pseudomonadati</taxon>
        <taxon>Pseudomonadota</taxon>
        <taxon>Gammaproteobacteria</taxon>
        <taxon>Thiotrichales</taxon>
        <taxon>Thiotrichaceae</taxon>
        <taxon>Thiothrix</taxon>
    </lineage>
</organism>